<dbReference type="EMBL" id="WNYA01000003">
    <property type="protein sequence ID" value="KAG8583746.1"/>
    <property type="molecule type" value="Genomic_DNA"/>
</dbReference>
<feature type="transmembrane region" description="Helical" evidence="4">
    <location>
        <begin position="35"/>
        <end position="60"/>
    </location>
</feature>
<dbReference type="PANTHER" id="PTHR11782">
    <property type="entry name" value="ADENOSINE/GUANOSINE DIPHOSPHATASE"/>
    <property type="match status" value="1"/>
</dbReference>
<evidence type="ECO:0000256" key="1">
    <source>
        <dbReference type="ARBA" id="ARBA00009283"/>
    </source>
</evidence>
<protein>
    <recommendedName>
        <fullName evidence="7">Ectonucleoside triphosphate diphosphohydrolase 6</fullName>
    </recommendedName>
</protein>
<dbReference type="InterPro" id="IPR000407">
    <property type="entry name" value="GDA1_CD39_NTPase"/>
</dbReference>
<comment type="similarity">
    <text evidence="1">Belongs to the GDA1/CD39 NTPase family.</text>
</comment>
<dbReference type="GO" id="GO:0005794">
    <property type="term" value="C:Golgi apparatus"/>
    <property type="evidence" value="ECO:0007669"/>
    <property type="project" value="TreeGrafter"/>
</dbReference>
<comment type="caution">
    <text evidence="5">The sequence shown here is derived from an EMBL/GenBank/DDBJ whole genome shotgun (WGS) entry which is preliminary data.</text>
</comment>
<dbReference type="GO" id="GO:0016787">
    <property type="term" value="F:hydrolase activity"/>
    <property type="evidence" value="ECO:0007669"/>
    <property type="project" value="UniProtKB-KW"/>
</dbReference>
<keyword evidence="4" id="KW-0812">Transmembrane</keyword>
<proteinExistence type="inferred from homology"/>
<name>A0AAV7CGE3_ENGPU</name>
<evidence type="ECO:0008006" key="7">
    <source>
        <dbReference type="Google" id="ProtNLM"/>
    </source>
</evidence>
<evidence type="ECO:0000256" key="2">
    <source>
        <dbReference type="ARBA" id="ARBA00022801"/>
    </source>
</evidence>
<gene>
    <name evidence="5" type="ORF">GDO81_008529</name>
</gene>
<evidence type="ECO:0000256" key="4">
    <source>
        <dbReference type="SAM" id="Phobius"/>
    </source>
</evidence>
<feature type="binding site" evidence="3">
    <location>
        <begin position="64"/>
        <end position="68"/>
    </location>
    <ligand>
        <name>ATP</name>
        <dbReference type="ChEBI" id="CHEBI:30616"/>
    </ligand>
</feature>
<dbReference type="AlphaFoldDB" id="A0AAV7CGE3"/>
<keyword evidence="6" id="KW-1185">Reference proteome</keyword>
<accession>A0AAV7CGE3</accession>
<dbReference type="GO" id="GO:0005524">
    <property type="term" value="F:ATP binding"/>
    <property type="evidence" value="ECO:0007669"/>
    <property type="project" value="UniProtKB-KW"/>
</dbReference>
<keyword evidence="4" id="KW-1133">Transmembrane helix</keyword>
<evidence type="ECO:0000313" key="6">
    <source>
        <dbReference type="Proteomes" id="UP000824782"/>
    </source>
</evidence>
<dbReference type="Pfam" id="PF01150">
    <property type="entry name" value="GDA1_CD39"/>
    <property type="match status" value="2"/>
</dbReference>
<keyword evidence="4" id="KW-0472">Membrane</keyword>
<organism evidence="5 6">
    <name type="scientific">Engystomops pustulosus</name>
    <name type="common">Tungara frog</name>
    <name type="synonym">Physalaemus pustulosus</name>
    <dbReference type="NCBI Taxonomy" id="76066"/>
    <lineage>
        <taxon>Eukaryota</taxon>
        <taxon>Metazoa</taxon>
        <taxon>Chordata</taxon>
        <taxon>Craniata</taxon>
        <taxon>Vertebrata</taxon>
        <taxon>Euteleostomi</taxon>
        <taxon>Amphibia</taxon>
        <taxon>Batrachia</taxon>
        <taxon>Anura</taxon>
        <taxon>Neobatrachia</taxon>
        <taxon>Hyloidea</taxon>
        <taxon>Leptodactylidae</taxon>
        <taxon>Leiuperinae</taxon>
        <taxon>Engystomops</taxon>
    </lineage>
</organism>
<dbReference type="Proteomes" id="UP000824782">
    <property type="component" value="Unassembled WGS sequence"/>
</dbReference>
<keyword evidence="3" id="KW-0067">ATP-binding</keyword>
<keyword evidence="2" id="KW-0378">Hydrolase</keyword>
<sequence>MGWRRGRMYKETQPHTGCSCTSPGTHLMLLAGSQFYYILYLFIILTGSLTNPAATLAGMLDLGGGSTQITFYPYEKTTFTGAPAGYITNFQLFNRTFHLYSHSYLGLGLMSARLQIMGGTEGKPLGSGGVLVTPCITPGFVTEFIHAGITYKVKGQSDVKSLYQSCSDSVAKMLSGKVNRANEASTLNFYAFSYYFDRAEDSHLIDPVVGGFLKVSDFETAAIKECTSIEKSAGSNPYLCMDLTYITHLLQDLGFPKDKQLKLVKKINDAETSWALGATFYYMDVMKSHV</sequence>
<dbReference type="PANTHER" id="PTHR11782:SF99">
    <property type="entry name" value="ECTONUCLEOSIDE TRIPHOSPHATE DIPHOSPHOHYDROLASE 6"/>
    <property type="match status" value="1"/>
</dbReference>
<dbReference type="Gene3D" id="3.30.420.150">
    <property type="entry name" value="Exopolyphosphatase. Domain 2"/>
    <property type="match status" value="1"/>
</dbReference>
<evidence type="ECO:0000313" key="5">
    <source>
        <dbReference type="EMBL" id="KAG8583746.1"/>
    </source>
</evidence>
<keyword evidence="3" id="KW-0547">Nucleotide-binding</keyword>
<reference evidence="5" key="1">
    <citation type="thesis" date="2020" institute="ProQuest LLC" country="789 East Eisenhower Parkway, Ann Arbor, MI, USA">
        <title>Comparative Genomics and Chromosome Evolution.</title>
        <authorList>
            <person name="Mudd A.B."/>
        </authorList>
    </citation>
    <scope>NUCLEOTIDE SEQUENCE</scope>
    <source>
        <strain evidence="5">237g6f4</strain>
        <tissue evidence="5">Blood</tissue>
    </source>
</reference>
<evidence type="ECO:0000256" key="3">
    <source>
        <dbReference type="PIRSR" id="PIRSR600407-2"/>
    </source>
</evidence>